<evidence type="ECO:0000313" key="7">
    <source>
        <dbReference type="EMBL" id="NRT56518.1"/>
    </source>
</evidence>
<evidence type="ECO:0000313" key="8">
    <source>
        <dbReference type="Proteomes" id="UP001516061"/>
    </source>
</evidence>
<dbReference type="PROSITE" id="PS51900">
    <property type="entry name" value="CB"/>
    <property type="match status" value="1"/>
</dbReference>
<dbReference type="InterPro" id="IPR011010">
    <property type="entry name" value="DNA_brk_join_enz"/>
</dbReference>
<organism evidence="7 8">
    <name type="scientific">Sphaerotilus uruguayifluvii</name>
    <dbReference type="NCBI Taxonomy" id="2735897"/>
    <lineage>
        <taxon>Bacteria</taxon>
        <taxon>Pseudomonadati</taxon>
        <taxon>Pseudomonadota</taxon>
        <taxon>Betaproteobacteria</taxon>
        <taxon>Burkholderiales</taxon>
        <taxon>Sphaerotilaceae</taxon>
        <taxon>Sphaerotilus</taxon>
    </lineage>
</organism>
<accession>A0ABX2G2J2</accession>
<dbReference type="PANTHER" id="PTHR30349:SF88">
    <property type="entry name" value="BLL1584 PROTEIN"/>
    <property type="match status" value="1"/>
</dbReference>
<dbReference type="PANTHER" id="PTHR30349">
    <property type="entry name" value="PHAGE INTEGRASE-RELATED"/>
    <property type="match status" value="1"/>
</dbReference>
<dbReference type="InterPro" id="IPR050090">
    <property type="entry name" value="Tyrosine_recombinase_XerCD"/>
</dbReference>
<keyword evidence="8" id="KW-1185">Reference proteome</keyword>
<evidence type="ECO:0000256" key="2">
    <source>
        <dbReference type="ARBA" id="ARBA00023125"/>
    </source>
</evidence>
<sequence>MAKIELHKVAGRDRLSPRRDPYFQRLETGKALGFRKMTSTSPGSWIARYREQDTGRQIHEPLGTFENLPPSERFDAARRAALAWMTHLERGGRLDVVTVADACRVYAEHIASTKGDKQADDLRARYRRWIDADPLGPVELLKLKREHVRAWRARLHAAPITSKAGDTRPRSDSAVNRDMTAVRAALNHALAEGAVASSFAWDEPLKATAGADGRRTVYLTPQQRRDLIANASDEIRPLLRGLAILPLRPGALASLTVADFDRQQGTLRIRADKAGAGRIIKLPAGAAALLADCSRDKLPGAPLFARADGEAWNKDAWKGPVKAAVIAAGLPADAVAYSLRHSTITDLVVSGLDMATVAALAGTSVPMIAKHYAHLQNDRAADALAGLAL</sequence>
<comment type="caution">
    <text evidence="7">The sequence shown here is derived from an EMBL/GenBank/DDBJ whole genome shotgun (WGS) entry which is preliminary data.</text>
</comment>
<dbReference type="EMBL" id="JABSNM010000009">
    <property type="protein sequence ID" value="NRT56518.1"/>
    <property type="molecule type" value="Genomic_DNA"/>
</dbReference>
<dbReference type="InterPro" id="IPR044068">
    <property type="entry name" value="CB"/>
</dbReference>
<evidence type="ECO:0000256" key="3">
    <source>
        <dbReference type="ARBA" id="ARBA00023172"/>
    </source>
</evidence>
<keyword evidence="3" id="KW-0233">DNA recombination</keyword>
<dbReference type="SUPFAM" id="SSF56349">
    <property type="entry name" value="DNA breaking-rejoining enzymes"/>
    <property type="match status" value="1"/>
</dbReference>
<protein>
    <submittedName>
        <fullName evidence="7">Integrase</fullName>
    </submittedName>
</protein>
<keyword evidence="2 4" id="KW-0238">DNA-binding</keyword>
<dbReference type="RefSeq" id="WP_173805540.1">
    <property type="nucleotide sequence ID" value="NZ_JABSNM010000009.1"/>
</dbReference>
<evidence type="ECO:0000256" key="1">
    <source>
        <dbReference type="ARBA" id="ARBA00022908"/>
    </source>
</evidence>
<dbReference type="Gene3D" id="1.10.150.130">
    <property type="match status" value="1"/>
</dbReference>
<name>A0ABX2G2J2_9BURK</name>
<reference evidence="7 8" key="1">
    <citation type="submission" date="2020-05" db="EMBL/GenBank/DDBJ databases">
        <title>Genomic Encyclopedia of Type Strains, Phase IV (KMG-V): Genome sequencing to study the core and pangenomes of soil and plant-associated prokaryotes.</title>
        <authorList>
            <person name="Whitman W."/>
        </authorList>
    </citation>
    <scope>NUCLEOTIDE SEQUENCE [LARGE SCALE GENOMIC DNA]</scope>
    <source>
        <strain evidence="7 8">C29</strain>
    </source>
</reference>
<dbReference type="Proteomes" id="UP001516061">
    <property type="component" value="Unassembled WGS sequence"/>
</dbReference>
<evidence type="ECO:0000259" key="5">
    <source>
        <dbReference type="PROSITE" id="PS51898"/>
    </source>
</evidence>
<proteinExistence type="predicted"/>
<feature type="domain" description="Core-binding (CB)" evidence="6">
    <location>
        <begin position="97"/>
        <end position="190"/>
    </location>
</feature>
<dbReference type="InterPro" id="IPR013762">
    <property type="entry name" value="Integrase-like_cat_sf"/>
</dbReference>
<dbReference type="Gene3D" id="1.10.443.10">
    <property type="entry name" value="Intergrase catalytic core"/>
    <property type="match status" value="1"/>
</dbReference>
<evidence type="ECO:0000259" key="6">
    <source>
        <dbReference type="PROSITE" id="PS51900"/>
    </source>
</evidence>
<keyword evidence="1" id="KW-0229">DNA integration</keyword>
<evidence type="ECO:0000256" key="4">
    <source>
        <dbReference type="PROSITE-ProRule" id="PRU01248"/>
    </source>
</evidence>
<gene>
    <name evidence="7" type="ORF">HNQ01_002261</name>
</gene>
<dbReference type="InterPro" id="IPR002104">
    <property type="entry name" value="Integrase_catalytic"/>
</dbReference>
<dbReference type="PROSITE" id="PS51898">
    <property type="entry name" value="TYR_RECOMBINASE"/>
    <property type="match status" value="1"/>
</dbReference>
<dbReference type="Pfam" id="PF00589">
    <property type="entry name" value="Phage_integrase"/>
    <property type="match status" value="1"/>
</dbReference>
<dbReference type="InterPro" id="IPR010998">
    <property type="entry name" value="Integrase_recombinase_N"/>
</dbReference>
<feature type="domain" description="Tyr recombinase" evidence="5">
    <location>
        <begin position="214"/>
        <end position="385"/>
    </location>
</feature>